<dbReference type="Ensembl" id="ENSTRUT00000059741.1">
    <property type="protein sequence ID" value="ENSTRUP00000069974.1"/>
    <property type="gene ID" value="ENSTRUG00000026009.1"/>
</dbReference>
<feature type="domain" description="Paraneoplastic antigen Ma-like C-terminal" evidence="1">
    <location>
        <begin position="220"/>
        <end position="376"/>
    </location>
</feature>
<sequence>MDVVDRENVKVPNSVIIGGITDTDVDEDLIDFLNKYGRTARTLKIDDPQSPYHKNAIVEYESGAAVAALEPLLPYTFKSPNEVTYEIRTLSTEYVSAITNSATHSFFSELRKIAQISGKSFEEVLQDHLTGCAQSVASSPEPSEIMVSTQETQNETLEPDATNMSVNAPELVNQPQPDLPPSMPRSFITPPEVQKVVVEHIVRSEAPGSQFNAPFRLRQFSGKQPCPSHEVDFDTWRHSVELILQDPSLSDLQRSRRILDSLVPPAANVVRPLSPQASPSAYLELLNSAFGTVEDGDELFAKFLNTFQDAGEKPSQYLHRLQTALTKALKRGGVVASEADRHLLRQFCRGCWDNALLADLQLGRRRDNPPSFTELLLQLRVEEDKQMAKENRMKKYFAATRPKAASHAIVANTILQLPSRYRITSNNSVPVLL</sequence>
<dbReference type="InterPro" id="IPR048270">
    <property type="entry name" value="PNMA_C"/>
</dbReference>
<dbReference type="Proteomes" id="UP000005226">
    <property type="component" value="Chromosome 16"/>
</dbReference>
<evidence type="ECO:0000259" key="1">
    <source>
        <dbReference type="Pfam" id="PF14893"/>
    </source>
</evidence>
<dbReference type="AlphaFoldDB" id="A0A674N8C9"/>
<dbReference type="InParanoid" id="A0A674N8C9"/>
<dbReference type="GeneTree" id="ENSGT01030000234522"/>
<dbReference type="Pfam" id="PF14893">
    <property type="entry name" value="PNMA"/>
    <property type="match status" value="1"/>
</dbReference>
<reference evidence="2" key="3">
    <citation type="submission" date="2025-09" db="UniProtKB">
        <authorList>
            <consortium name="Ensembl"/>
        </authorList>
    </citation>
    <scope>IDENTIFICATION</scope>
</reference>
<reference evidence="2 3" key="1">
    <citation type="journal article" date="2011" name="Genome Biol. Evol.">
        <title>Integration of the genetic map and genome assembly of fugu facilitates insights into distinct features of genome evolution in teleosts and mammals.</title>
        <authorList>
            <person name="Kai W."/>
            <person name="Kikuchi K."/>
            <person name="Tohari S."/>
            <person name="Chew A.K."/>
            <person name="Tay A."/>
            <person name="Fujiwara A."/>
            <person name="Hosoya S."/>
            <person name="Suetake H."/>
            <person name="Naruse K."/>
            <person name="Brenner S."/>
            <person name="Suzuki Y."/>
            <person name="Venkatesh B."/>
        </authorList>
    </citation>
    <scope>NUCLEOTIDE SEQUENCE [LARGE SCALE GENOMIC DNA]</scope>
</reference>
<protein>
    <recommendedName>
        <fullName evidence="1">Paraneoplastic antigen Ma-like C-terminal domain-containing protein</fullName>
    </recommendedName>
</protein>
<proteinExistence type="predicted"/>
<evidence type="ECO:0000313" key="2">
    <source>
        <dbReference type="Ensembl" id="ENSTRUP00000069974.1"/>
    </source>
</evidence>
<dbReference type="PANTHER" id="PTHR23095:SF53">
    <property type="entry name" value="ZINC FINGER CCHC DOMAIN-CONTAINING PROTEIN 12-LIKE"/>
    <property type="match status" value="1"/>
</dbReference>
<dbReference type="InterPro" id="IPR026523">
    <property type="entry name" value="PNMA"/>
</dbReference>
<keyword evidence="3" id="KW-1185">Reference proteome</keyword>
<organism evidence="2 3">
    <name type="scientific">Takifugu rubripes</name>
    <name type="common">Japanese pufferfish</name>
    <name type="synonym">Fugu rubripes</name>
    <dbReference type="NCBI Taxonomy" id="31033"/>
    <lineage>
        <taxon>Eukaryota</taxon>
        <taxon>Metazoa</taxon>
        <taxon>Chordata</taxon>
        <taxon>Craniata</taxon>
        <taxon>Vertebrata</taxon>
        <taxon>Euteleostomi</taxon>
        <taxon>Actinopterygii</taxon>
        <taxon>Neopterygii</taxon>
        <taxon>Teleostei</taxon>
        <taxon>Neoteleostei</taxon>
        <taxon>Acanthomorphata</taxon>
        <taxon>Eupercaria</taxon>
        <taxon>Tetraodontiformes</taxon>
        <taxon>Tetradontoidea</taxon>
        <taxon>Tetraodontidae</taxon>
        <taxon>Takifugu</taxon>
    </lineage>
</organism>
<accession>A0A674N8C9</accession>
<name>A0A674N8C9_TAKRU</name>
<evidence type="ECO:0000313" key="3">
    <source>
        <dbReference type="Proteomes" id="UP000005226"/>
    </source>
</evidence>
<reference evidence="2" key="2">
    <citation type="submission" date="2025-08" db="UniProtKB">
        <authorList>
            <consortium name="Ensembl"/>
        </authorList>
    </citation>
    <scope>IDENTIFICATION</scope>
</reference>
<dbReference type="PANTHER" id="PTHR23095">
    <property type="entry name" value="PARANEOPLASTIC ANTIGEN"/>
    <property type="match status" value="1"/>
</dbReference>
<dbReference type="OMA" id="KAVCHEQ"/>